<reference evidence="3" key="1">
    <citation type="journal article" date="2019" name="Int. J. Syst. Evol. Microbiol.">
        <title>The Global Catalogue of Microorganisms (GCM) 10K type strain sequencing project: providing services to taxonomists for standard genome sequencing and annotation.</title>
        <authorList>
            <consortium name="The Broad Institute Genomics Platform"/>
            <consortium name="The Broad Institute Genome Sequencing Center for Infectious Disease"/>
            <person name="Wu L."/>
            <person name="Ma J."/>
        </authorList>
    </citation>
    <scope>NUCLEOTIDE SEQUENCE [LARGE SCALE GENOMIC DNA]</scope>
    <source>
        <strain evidence="3">CCUG 55491</strain>
    </source>
</reference>
<dbReference type="InterPro" id="IPR036412">
    <property type="entry name" value="HAD-like_sf"/>
</dbReference>
<evidence type="ECO:0000256" key="1">
    <source>
        <dbReference type="SAM" id="Phobius"/>
    </source>
</evidence>
<keyword evidence="1" id="KW-1133">Transmembrane helix</keyword>
<dbReference type="RefSeq" id="WP_386812563.1">
    <property type="nucleotide sequence ID" value="NZ_JBHTIH010000003.1"/>
</dbReference>
<sequence>MPPPGSTRHRYPAIAADAPLVVFDFDHTLYDGDSGGHLFAWLIKRAWWRMLLALLLAPVFAPMIAFLPTRRVGIGAFVWAGTIGFHRRRDLDELIDRYVVTHTGQIRQHLLPVALDVLHRHREQGDRVVVATGAPPELARAILGFVAHEDLPVVGTLVGPRFGAVMATRHCHHQMKMTMLREAGYTAPVAIAYSDSSADLPLLQAALKPVVVNPKPARVAMFRETLPAGTPILNWGCRDRAGDPVSGS</sequence>
<organism evidence="2 3">
    <name type="scientific">Lysobacter koreensis</name>
    <dbReference type="NCBI Taxonomy" id="266122"/>
    <lineage>
        <taxon>Bacteria</taxon>
        <taxon>Pseudomonadati</taxon>
        <taxon>Pseudomonadota</taxon>
        <taxon>Gammaproteobacteria</taxon>
        <taxon>Lysobacterales</taxon>
        <taxon>Lysobacteraceae</taxon>
        <taxon>Lysobacter</taxon>
    </lineage>
</organism>
<proteinExistence type="predicted"/>
<feature type="transmembrane region" description="Helical" evidence="1">
    <location>
        <begin position="46"/>
        <end position="67"/>
    </location>
</feature>
<dbReference type="Proteomes" id="UP001597090">
    <property type="component" value="Unassembled WGS sequence"/>
</dbReference>
<gene>
    <name evidence="2" type="ORF">ACFQZQ_07000</name>
</gene>
<comment type="caution">
    <text evidence="2">The sequence shown here is derived from an EMBL/GenBank/DDBJ whole genome shotgun (WGS) entry which is preliminary data.</text>
</comment>
<evidence type="ECO:0000313" key="2">
    <source>
        <dbReference type="EMBL" id="MFD0739026.1"/>
    </source>
</evidence>
<dbReference type="Gene3D" id="1.20.1440.100">
    <property type="entry name" value="SG protein - dephosphorylation function"/>
    <property type="match status" value="1"/>
</dbReference>
<name>A0ABW2YQE1_9GAMM</name>
<dbReference type="Pfam" id="PF12710">
    <property type="entry name" value="HAD"/>
    <property type="match status" value="1"/>
</dbReference>
<evidence type="ECO:0000313" key="3">
    <source>
        <dbReference type="Proteomes" id="UP001597090"/>
    </source>
</evidence>
<keyword evidence="1" id="KW-0812">Transmembrane</keyword>
<accession>A0ABW2YQE1</accession>
<dbReference type="InterPro" id="IPR023214">
    <property type="entry name" value="HAD_sf"/>
</dbReference>
<keyword evidence="3" id="KW-1185">Reference proteome</keyword>
<keyword evidence="1" id="KW-0472">Membrane</keyword>
<dbReference type="Gene3D" id="3.40.50.1000">
    <property type="entry name" value="HAD superfamily/HAD-like"/>
    <property type="match status" value="1"/>
</dbReference>
<dbReference type="SUPFAM" id="SSF56784">
    <property type="entry name" value="HAD-like"/>
    <property type="match status" value="1"/>
</dbReference>
<protein>
    <submittedName>
        <fullName evidence="2">Haloacid dehalogenase-like hydrolase</fullName>
    </submittedName>
</protein>
<dbReference type="EMBL" id="JBHTIH010000003">
    <property type="protein sequence ID" value="MFD0739026.1"/>
    <property type="molecule type" value="Genomic_DNA"/>
</dbReference>